<reference evidence="1 2" key="1">
    <citation type="journal article" date="2020" name="Front. Microbiol.">
        <title>Phenotypic and Genetic Characterization of the Cheese Ripening Yeast Geotrichum candidum.</title>
        <authorList>
            <person name="Perkins V."/>
            <person name="Vignola S."/>
            <person name="Lessard M.H."/>
            <person name="Plante P.L."/>
            <person name="Corbeil J."/>
            <person name="Dugat-Bony E."/>
            <person name="Frenette M."/>
            <person name="Labrie S."/>
        </authorList>
    </citation>
    <scope>NUCLEOTIDE SEQUENCE [LARGE SCALE GENOMIC DNA]</scope>
    <source>
        <strain evidence="1 2">LMA-1147</strain>
    </source>
</reference>
<comment type="caution">
    <text evidence="1">The sequence shown here is derived from an EMBL/GenBank/DDBJ whole genome shotgun (WGS) entry which is preliminary data.</text>
</comment>
<protein>
    <submittedName>
        <fullName evidence="1">Uncharacterized protein</fullName>
    </submittedName>
</protein>
<evidence type="ECO:0000313" key="1">
    <source>
        <dbReference type="EMBL" id="KAF5102702.1"/>
    </source>
</evidence>
<accession>A0ACB6VAD4</accession>
<gene>
    <name evidence="1" type="ORF">D0Z00_000194</name>
</gene>
<organism evidence="1 2">
    <name type="scientific">Geotrichum galactomycetum</name>
    <dbReference type="NCBI Taxonomy" id="27317"/>
    <lineage>
        <taxon>Eukaryota</taxon>
        <taxon>Fungi</taxon>
        <taxon>Dikarya</taxon>
        <taxon>Ascomycota</taxon>
        <taxon>Saccharomycotina</taxon>
        <taxon>Dipodascomycetes</taxon>
        <taxon>Dipodascales</taxon>
        <taxon>Dipodascaceae</taxon>
        <taxon>Geotrichum</taxon>
    </lineage>
</organism>
<name>A0ACB6VAD4_9ASCO</name>
<proteinExistence type="predicted"/>
<dbReference type="Proteomes" id="UP000744676">
    <property type="component" value="Unassembled WGS sequence"/>
</dbReference>
<dbReference type="EMBL" id="QVQA01000003">
    <property type="protein sequence ID" value="KAF5102702.1"/>
    <property type="molecule type" value="Genomic_DNA"/>
</dbReference>
<keyword evidence="2" id="KW-1185">Reference proteome</keyword>
<sequence length="414" mass="46397">MMASEAYAMIQETIEKTYSKEHELFYNSPITPPGTILGLHSTTGTNSQILCDPASGLLTITDASSTLPSPPAAAAKSFKPAGSDPTRNNSVSSNSTASTNNNNSNNNNGRRRDYVSWSKRETEGLVRWLVAQDNFLAMKRNTAQMLPKLSQHLQLHVTGCCKTAKQCDHKIRNLKKCYKKVKDKLSRLGIVDSVNAELEQEILDQFPYFREFEKIMSDESSYLKPLPPSILTPPKSEEFDFNDMSKFHLMPTLKDEDHESINTPDTAGTSPYYNSINNNTTDSSAYASPSTKKRKITHISPSLIEDSNPHTNLLNILQVMSSNSGSDAVTDNTTTACILADHIKTALAKKEATNRQKLYLDHLQSQIQRHTLRVQMLYNNGQVSRAEQIMDKIDDLEQELHDALSRPLEYFYVN</sequence>
<evidence type="ECO:0000313" key="2">
    <source>
        <dbReference type="Proteomes" id="UP000744676"/>
    </source>
</evidence>